<dbReference type="Proteomes" id="UP000030905">
    <property type="component" value="Chromosome"/>
</dbReference>
<protein>
    <submittedName>
        <fullName evidence="1">Uncharacterized protein</fullName>
    </submittedName>
</protein>
<reference evidence="2" key="2">
    <citation type="submission" date="2015-10" db="EMBL/GenBank/DDBJ databases">
        <title>Improved Draft Genome Sequence of Clostridium pasteurianum Strain ATCC 6013 (DSM 525) Using a Hybrid Next-Generation Sequencing Approach.</title>
        <authorList>
            <person name="Pyne M.E."/>
            <person name="Utturkar S.M."/>
            <person name="Brown S.D."/>
            <person name="Moo-Young M."/>
            <person name="Chung D.A."/>
            <person name="Chou P.C."/>
        </authorList>
    </citation>
    <scope>NUCLEOTIDE SEQUENCE</scope>
    <source>
        <strain evidence="2">ATCC 6013</strain>
    </source>
</reference>
<dbReference type="EMBL" id="CP009268">
    <property type="protein sequence ID" value="AJA53530.1"/>
    <property type="molecule type" value="Genomic_DNA"/>
</dbReference>
<name>A0A0H3J8J2_CLOPA</name>
<evidence type="ECO:0000313" key="1">
    <source>
        <dbReference type="EMBL" id="AJA53530.1"/>
    </source>
</evidence>
<dbReference type="GeneID" id="93075578"/>
<reference evidence="1 4" key="1">
    <citation type="journal article" date="2015" name="Genome Announc.">
        <title>Complete Genome Sequence of the Nitrogen-Fixing and Solvent-Producing Clostridium pasteurianum DSM 525.</title>
        <authorList>
            <person name="Poehlein A."/>
            <person name="Grosse-Honebrink A."/>
            <person name="Zhang Y."/>
            <person name="Minton N.P."/>
            <person name="Daniel R."/>
        </authorList>
    </citation>
    <scope>NUCLEOTIDE SEQUENCE [LARGE SCALE GENOMIC DNA]</scope>
    <source>
        <strain evidence="1">DSM 525</strain>
        <strain evidence="4">DSM 525 / ATCC 6013</strain>
    </source>
</reference>
<dbReference type="EMBL" id="JPGY02000001">
    <property type="protein sequence ID" value="KRU14445.1"/>
    <property type="molecule type" value="Genomic_DNA"/>
</dbReference>
<dbReference type="Proteomes" id="UP000028042">
    <property type="component" value="Unassembled WGS sequence"/>
</dbReference>
<evidence type="ECO:0000313" key="3">
    <source>
        <dbReference type="Proteomes" id="UP000028042"/>
    </source>
</evidence>
<reference evidence="2 3" key="3">
    <citation type="journal article" name="Genome Announc.">
        <title>Improved Draft Genome Sequence of Clostridium pasteurianum Strain ATCC 6013 (DSM 525) Using a Hybrid Next-Generation Sequencing Approach.</title>
        <authorList>
            <person name="Pyne M.E."/>
            <person name="Utturkar S."/>
            <person name="Brown S.D."/>
            <person name="Moo-Young M."/>
            <person name="Chung D.A."/>
            <person name="Chou C.P."/>
        </authorList>
    </citation>
    <scope>NUCLEOTIDE SEQUENCE [LARGE SCALE GENOMIC DNA]</scope>
    <source>
        <strain evidence="2 3">ATCC 6013</strain>
    </source>
</reference>
<dbReference type="AlphaFoldDB" id="A0A0H3J8J2"/>
<dbReference type="PATRIC" id="fig|1262449.3.peg.2576"/>
<evidence type="ECO:0000313" key="2">
    <source>
        <dbReference type="EMBL" id="KRU14445.1"/>
    </source>
</evidence>
<organism evidence="1 4">
    <name type="scientific">Clostridium pasteurianum DSM 525 = ATCC 6013</name>
    <dbReference type="NCBI Taxonomy" id="1262449"/>
    <lineage>
        <taxon>Bacteria</taxon>
        <taxon>Bacillati</taxon>
        <taxon>Bacillota</taxon>
        <taxon>Clostridia</taxon>
        <taxon>Eubacteriales</taxon>
        <taxon>Clostridiaceae</taxon>
        <taxon>Clostridium</taxon>
    </lineage>
</organism>
<dbReference type="RefSeq" id="WP_003445943.1">
    <property type="nucleotide sequence ID" value="NZ_ANZB01000008.1"/>
</dbReference>
<evidence type="ECO:0000313" key="4">
    <source>
        <dbReference type="Proteomes" id="UP000030905"/>
    </source>
</evidence>
<dbReference type="KEGG" id="cpae:CPAST_c34810"/>
<accession>A0A0H3J8J2</accession>
<proteinExistence type="predicted"/>
<keyword evidence="4" id="KW-1185">Reference proteome</keyword>
<gene>
    <name evidence="1" type="ORF">CLPA_c34810</name>
    <name evidence="2" type="ORF">CP6013_03703</name>
</gene>
<dbReference type="KEGG" id="cpat:CLPA_c34810"/>
<sequence>MSSYNIRNTIYCENIKEEVRQKYDFGLLPAFNGQVNIIHGQDKCSGSSICKLQDPSFECSILKNEKNKKIEEQKEILVKRRQEEEKWNF</sequence>